<feature type="binding site" evidence="6">
    <location>
        <begin position="15"/>
        <end position="17"/>
    </location>
    <ligand>
        <name>N(1)-(5-phospho-beta-D-ribosyl)glycinamide</name>
        <dbReference type="ChEBI" id="CHEBI:143788"/>
    </ligand>
</feature>
<dbReference type="HAMAP" id="MF_01930">
    <property type="entry name" value="PurN"/>
    <property type="match status" value="1"/>
</dbReference>
<dbReference type="CDD" id="cd08645">
    <property type="entry name" value="FMT_core_GART"/>
    <property type="match status" value="1"/>
</dbReference>
<evidence type="ECO:0000256" key="2">
    <source>
        <dbReference type="ARBA" id="ARBA00022679"/>
    </source>
</evidence>
<evidence type="ECO:0000313" key="8">
    <source>
        <dbReference type="EMBL" id="HIT98985.1"/>
    </source>
</evidence>
<keyword evidence="2 6" id="KW-0808">Transferase</keyword>
<dbReference type="GO" id="GO:0005829">
    <property type="term" value="C:cytosol"/>
    <property type="evidence" value="ECO:0007669"/>
    <property type="project" value="TreeGrafter"/>
</dbReference>
<dbReference type="EMBL" id="DVLX01000024">
    <property type="protein sequence ID" value="HIT98985.1"/>
    <property type="molecule type" value="Genomic_DNA"/>
</dbReference>
<organism evidence="8 9">
    <name type="scientific">Candidatus Allocopromorpha excrementavium</name>
    <dbReference type="NCBI Taxonomy" id="2840741"/>
    <lineage>
        <taxon>Bacteria</taxon>
        <taxon>Bacillati</taxon>
        <taxon>Bacillota</taxon>
        <taxon>Clostridia</taxon>
        <taxon>Eubacteriales</taxon>
        <taxon>Eubacteriaceae</taxon>
        <taxon>Eubacteriaceae incertae sedis</taxon>
        <taxon>Candidatus Allocopromorpha</taxon>
    </lineage>
</organism>
<dbReference type="InterPro" id="IPR004607">
    <property type="entry name" value="GART"/>
</dbReference>
<protein>
    <recommendedName>
        <fullName evidence="6">Phosphoribosylglycinamide formyltransferase</fullName>
        <ecNumber evidence="6">2.1.2.2</ecNumber>
    </recommendedName>
    <alternativeName>
        <fullName evidence="6">5'-phosphoribosylglycinamide transformylase</fullName>
    </alternativeName>
    <alternativeName>
        <fullName evidence="6">GAR transformylase</fullName>
        <shortName evidence="6">GART</shortName>
    </alternativeName>
</protein>
<dbReference type="GO" id="GO:0004644">
    <property type="term" value="F:phosphoribosylglycinamide formyltransferase activity"/>
    <property type="evidence" value="ECO:0007669"/>
    <property type="project" value="UniProtKB-UniRule"/>
</dbReference>
<feature type="domain" description="Formyl transferase N-terminal" evidence="7">
    <location>
        <begin position="6"/>
        <end position="180"/>
    </location>
</feature>
<proteinExistence type="inferred from homology"/>
<sequence length="196" mass="21098">MENKVKVAVLVSGGGTNLQALIDKEKGGVITDGKIIRVIASKEGAFALERAKNAGIDTAVAPSQQEVLEELDSCGAEIIVLAGYMKVLSPEIIEKYRNRIINIHPSLIPKYCGKGFYGIRVHRAVIAGGEKESGATVHYVDEGVDTGEIILQEKVPVKPSDTPEELAARVLEVEHEILAQGLNIAIDRYKNNKGGK</sequence>
<dbReference type="GO" id="GO:0006189">
    <property type="term" value="P:'de novo' IMP biosynthetic process"/>
    <property type="evidence" value="ECO:0007669"/>
    <property type="project" value="UniProtKB-UniRule"/>
</dbReference>
<reference evidence="8" key="2">
    <citation type="journal article" date="2021" name="PeerJ">
        <title>Extensive microbial diversity within the chicken gut microbiome revealed by metagenomics and culture.</title>
        <authorList>
            <person name="Gilroy R."/>
            <person name="Ravi A."/>
            <person name="Getino M."/>
            <person name="Pursley I."/>
            <person name="Horton D.L."/>
            <person name="Alikhan N.F."/>
            <person name="Baker D."/>
            <person name="Gharbi K."/>
            <person name="Hall N."/>
            <person name="Watson M."/>
            <person name="Adriaenssens E.M."/>
            <person name="Foster-Nyarko E."/>
            <person name="Jarju S."/>
            <person name="Secka A."/>
            <person name="Antonio M."/>
            <person name="Oren A."/>
            <person name="Chaudhuri R.R."/>
            <person name="La Ragione R."/>
            <person name="Hildebrand F."/>
            <person name="Pallen M.J."/>
        </authorList>
    </citation>
    <scope>NUCLEOTIDE SEQUENCE</scope>
    <source>
        <strain evidence="8">CHK176-22527</strain>
    </source>
</reference>
<evidence type="ECO:0000256" key="1">
    <source>
        <dbReference type="ARBA" id="ARBA00005054"/>
    </source>
</evidence>
<dbReference type="Gene3D" id="3.40.50.170">
    <property type="entry name" value="Formyl transferase, N-terminal domain"/>
    <property type="match status" value="1"/>
</dbReference>
<dbReference type="Pfam" id="PF00551">
    <property type="entry name" value="Formyl_trans_N"/>
    <property type="match status" value="1"/>
</dbReference>
<evidence type="ECO:0000256" key="5">
    <source>
        <dbReference type="ARBA" id="ARBA00047664"/>
    </source>
</evidence>
<evidence type="ECO:0000259" key="7">
    <source>
        <dbReference type="Pfam" id="PF00551"/>
    </source>
</evidence>
<comment type="caution">
    <text evidence="6">Lacks conserved residue(s) required for the propagation of feature annotation.</text>
</comment>
<comment type="function">
    <text evidence="6">Catalyzes the transfer of a formyl group from 10-formyltetrahydrofolate to 5-phospho-ribosyl-glycinamide (GAR), producing 5-phospho-ribosyl-N-formylglycinamide (FGAR) and tetrahydrofolate.</text>
</comment>
<gene>
    <name evidence="6" type="primary">purN</name>
    <name evidence="8" type="ORF">IAD12_01880</name>
</gene>
<comment type="catalytic activity">
    <reaction evidence="5 6">
        <text>N(1)-(5-phospho-beta-D-ribosyl)glycinamide + (6R)-10-formyltetrahydrofolate = N(2)-formyl-N(1)-(5-phospho-beta-D-ribosyl)glycinamide + (6S)-5,6,7,8-tetrahydrofolate + H(+)</text>
        <dbReference type="Rhea" id="RHEA:15053"/>
        <dbReference type="ChEBI" id="CHEBI:15378"/>
        <dbReference type="ChEBI" id="CHEBI:57453"/>
        <dbReference type="ChEBI" id="CHEBI:143788"/>
        <dbReference type="ChEBI" id="CHEBI:147286"/>
        <dbReference type="ChEBI" id="CHEBI:195366"/>
        <dbReference type="EC" id="2.1.2.2"/>
    </reaction>
</comment>
<dbReference type="InterPro" id="IPR001555">
    <property type="entry name" value="GART_AS"/>
</dbReference>
<dbReference type="PROSITE" id="PS00373">
    <property type="entry name" value="GART"/>
    <property type="match status" value="1"/>
</dbReference>
<evidence type="ECO:0000256" key="3">
    <source>
        <dbReference type="ARBA" id="ARBA00022755"/>
    </source>
</evidence>
<dbReference type="AlphaFoldDB" id="A0A9D1HCQ5"/>
<dbReference type="SUPFAM" id="SSF53328">
    <property type="entry name" value="Formyltransferase"/>
    <property type="match status" value="1"/>
</dbReference>
<dbReference type="Proteomes" id="UP000824159">
    <property type="component" value="Unassembled WGS sequence"/>
</dbReference>
<dbReference type="InterPro" id="IPR036477">
    <property type="entry name" value="Formyl_transf_N_sf"/>
</dbReference>
<dbReference type="EC" id="2.1.2.2" evidence="6"/>
<dbReference type="InterPro" id="IPR002376">
    <property type="entry name" value="Formyl_transf_N"/>
</dbReference>
<evidence type="ECO:0000256" key="4">
    <source>
        <dbReference type="ARBA" id="ARBA00038440"/>
    </source>
</evidence>
<name>A0A9D1HCQ5_9FIRM</name>
<accession>A0A9D1HCQ5</accession>
<evidence type="ECO:0000313" key="9">
    <source>
        <dbReference type="Proteomes" id="UP000824159"/>
    </source>
</evidence>
<feature type="active site" description="Proton donor" evidence="6">
    <location>
        <position position="104"/>
    </location>
</feature>
<comment type="pathway">
    <text evidence="1 6">Purine metabolism; IMP biosynthesis via de novo pathway; N(2)-formyl-N(1)-(5-phospho-D-ribosyl)glycinamide from N(1)-(5-phospho-D-ribosyl)glycinamide (10-formyl THF route): step 1/1.</text>
</comment>
<comment type="caution">
    <text evidence="8">The sequence shown here is derived from an EMBL/GenBank/DDBJ whole genome shotgun (WGS) entry which is preliminary data.</text>
</comment>
<dbReference type="NCBIfam" id="TIGR00639">
    <property type="entry name" value="PurN"/>
    <property type="match status" value="1"/>
</dbReference>
<dbReference type="PANTHER" id="PTHR43369">
    <property type="entry name" value="PHOSPHORIBOSYLGLYCINAMIDE FORMYLTRANSFERASE"/>
    <property type="match status" value="1"/>
</dbReference>
<keyword evidence="3 6" id="KW-0658">Purine biosynthesis</keyword>
<dbReference type="PANTHER" id="PTHR43369:SF2">
    <property type="entry name" value="PHOSPHORIBOSYLGLYCINAMIDE FORMYLTRANSFERASE"/>
    <property type="match status" value="1"/>
</dbReference>
<feature type="binding site" evidence="6">
    <location>
        <position position="102"/>
    </location>
    <ligand>
        <name>(6R)-10-formyltetrahydrofolate</name>
        <dbReference type="ChEBI" id="CHEBI:195366"/>
    </ligand>
</feature>
<comment type="similarity">
    <text evidence="4 6">Belongs to the GART family.</text>
</comment>
<feature type="site" description="Raises pKa of active site His" evidence="6">
    <location>
        <position position="145"/>
    </location>
</feature>
<evidence type="ECO:0000256" key="6">
    <source>
        <dbReference type="HAMAP-Rule" id="MF_01930"/>
    </source>
</evidence>
<reference evidence="8" key="1">
    <citation type="submission" date="2020-10" db="EMBL/GenBank/DDBJ databases">
        <authorList>
            <person name="Gilroy R."/>
        </authorList>
    </citation>
    <scope>NUCLEOTIDE SEQUENCE</scope>
    <source>
        <strain evidence="8">CHK176-22527</strain>
    </source>
</reference>